<organism evidence="4 5">
    <name type="scientific">Parascaris equorum</name>
    <name type="common">Equine roundworm</name>
    <dbReference type="NCBI Taxonomy" id="6256"/>
    <lineage>
        <taxon>Eukaryota</taxon>
        <taxon>Metazoa</taxon>
        <taxon>Ecdysozoa</taxon>
        <taxon>Nematoda</taxon>
        <taxon>Chromadorea</taxon>
        <taxon>Rhabditida</taxon>
        <taxon>Spirurina</taxon>
        <taxon>Ascaridomorpha</taxon>
        <taxon>Ascaridoidea</taxon>
        <taxon>Ascarididae</taxon>
        <taxon>Parascaris</taxon>
    </lineage>
</organism>
<keyword evidence="2" id="KW-0342">GTP-binding</keyword>
<evidence type="ECO:0000313" key="5">
    <source>
        <dbReference type="WBParaSite" id="PEQ_0000678801-mRNA-1"/>
    </source>
</evidence>
<dbReference type="InterPro" id="IPR015760">
    <property type="entry name" value="TIF_IF2"/>
</dbReference>
<accession>A0A914RPN6</accession>
<dbReference type="GO" id="GO:0003743">
    <property type="term" value="F:translation initiation factor activity"/>
    <property type="evidence" value="ECO:0007669"/>
    <property type="project" value="TreeGrafter"/>
</dbReference>
<evidence type="ECO:0000256" key="1">
    <source>
        <dbReference type="ARBA" id="ARBA00022741"/>
    </source>
</evidence>
<dbReference type="GO" id="GO:0005739">
    <property type="term" value="C:mitochondrion"/>
    <property type="evidence" value="ECO:0007669"/>
    <property type="project" value="TreeGrafter"/>
</dbReference>
<evidence type="ECO:0000259" key="3">
    <source>
        <dbReference type="Pfam" id="PF00009"/>
    </source>
</evidence>
<dbReference type="WBParaSite" id="PEQ_0000678801-mRNA-1">
    <property type="protein sequence ID" value="PEQ_0000678801-mRNA-1"/>
    <property type="gene ID" value="PEQ_0000678801"/>
</dbReference>
<dbReference type="Proteomes" id="UP000887564">
    <property type="component" value="Unplaced"/>
</dbReference>
<dbReference type="InterPro" id="IPR000795">
    <property type="entry name" value="T_Tr_GTP-bd_dom"/>
</dbReference>
<name>A0A914RPN6_PAREQ</name>
<feature type="domain" description="Tr-type G" evidence="3">
    <location>
        <begin position="59"/>
        <end position="121"/>
    </location>
</feature>
<dbReference type="PANTHER" id="PTHR43381:SF4">
    <property type="entry name" value="EUKARYOTIC TRANSLATION INITIATION FACTOR 5B"/>
    <property type="match status" value="1"/>
</dbReference>
<protein>
    <submittedName>
        <fullName evidence="5">Tr-type G domain-containing protein</fullName>
    </submittedName>
</protein>
<reference evidence="5" key="1">
    <citation type="submission" date="2022-11" db="UniProtKB">
        <authorList>
            <consortium name="WormBaseParasite"/>
        </authorList>
    </citation>
    <scope>IDENTIFICATION</scope>
</reference>
<sequence length="135" mass="15226">MLLQKRKEAAEAKRTLDDLRAPVICVLGHVDTGKTKMLDTVGERLSVIFQFDGDKMKIPGFLIIDTPGHESFSNLRSRGSSLCDYAILVVDLMHGLEQQTLESLKLLRKRETPFVIALNKVSLNVFRASCFFICR</sequence>
<dbReference type="PANTHER" id="PTHR43381">
    <property type="entry name" value="TRANSLATION INITIATION FACTOR IF-2-RELATED"/>
    <property type="match status" value="1"/>
</dbReference>
<dbReference type="Pfam" id="PF00009">
    <property type="entry name" value="GTP_EFTU"/>
    <property type="match status" value="1"/>
</dbReference>
<dbReference type="GO" id="GO:0003924">
    <property type="term" value="F:GTPase activity"/>
    <property type="evidence" value="ECO:0007669"/>
    <property type="project" value="InterPro"/>
</dbReference>
<dbReference type="AlphaFoldDB" id="A0A914RPN6"/>
<evidence type="ECO:0000256" key="2">
    <source>
        <dbReference type="ARBA" id="ARBA00023134"/>
    </source>
</evidence>
<dbReference type="Gene3D" id="3.40.50.300">
    <property type="entry name" value="P-loop containing nucleotide triphosphate hydrolases"/>
    <property type="match status" value="1"/>
</dbReference>
<keyword evidence="4" id="KW-1185">Reference proteome</keyword>
<dbReference type="InterPro" id="IPR027417">
    <property type="entry name" value="P-loop_NTPase"/>
</dbReference>
<evidence type="ECO:0000313" key="4">
    <source>
        <dbReference type="Proteomes" id="UP000887564"/>
    </source>
</evidence>
<dbReference type="GO" id="GO:0005525">
    <property type="term" value="F:GTP binding"/>
    <property type="evidence" value="ECO:0007669"/>
    <property type="project" value="UniProtKB-KW"/>
</dbReference>
<dbReference type="SUPFAM" id="SSF52540">
    <property type="entry name" value="P-loop containing nucleoside triphosphate hydrolases"/>
    <property type="match status" value="1"/>
</dbReference>
<keyword evidence="1" id="KW-0547">Nucleotide-binding</keyword>
<proteinExistence type="predicted"/>